<dbReference type="GO" id="GO:0008892">
    <property type="term" value="F:guanine deaminase activity"/>
    <property type="evidence" value="ECO:0007669"/>
    <property type="project" value="UniProtKB-EC"/>
</dbReference>
<organism evidence="2 3">
    <name type="scientific">Peptoniphilus indolicus</name>
    <dbReference type="NCBI Taxonomy" id="33030"/>
    <lineage>
        <taxon>Bacteria</taxon>
        <taxon>Bacillati</taxon>
        <taxon>Bacillota</taxon>
        <taxon>Tissierellia</taxon>
        <taxon>Tissierellales</taxon>
        <taxon>Peptoniphilaceae</taxon>
        <taxon>Peptoniphilus</taxon>
    </lineage>
</organism>
<dbReference type="AlphaFoldDB" id="A0A379DBS7"/>
<evidence type="ECO:0000259" key="1">
    <source>
        <dbReference type="PROSITE" id="PS51747"/>
    </source>
</evidence>
<dbReference type="PANTHER" id="PTHR11079:SF179">
    <property type="entry name" value="TRNA(ADENINE(34)) DEAMINASE, CHLOROPLASTIC"/>
    <property type="match status" value="1"/>
</dbReference>
<dbReference type="InterPro" id="IPR016193">
    <property type="entry name" value="Cytidine_deaminase-like"/>
</dbReference>
<dbReference type="CDD" id="cd01285">
    <property type="entry name" value="nucleoside_deaminase"/>
    <property type="match status" value="1"/>
</dbReference>
<dbReference type="Pfam" id="PF00383">
    <property type="entry name" value="dCMP_cyt_deam_1"/>
    <property type="match status" value="1"/>
</dbReference>
<dbReference type="EMBL" id="UGTH01000001">
    <property type="protein sequence ID" value="SUB75456.1"/>
    <property type="molecule type" value="Genomic_DNA"/>
</dbReference>
<dbReference type="PANTHER" id="PTHR11079">
    <property type="entry name" value="CYTOSINE DEAMINASE FAMILY MEMBER"/>
    <property type="match status" value="1"/>
</dbReference>
<dbReference type="PROSITE" id="PS51747">
    <property type="entry name" value="CYT_DCMP_DEAMINASES_2"/>
    <property type="match status" value="1"/>
</dbReference>
<protein>
    <submittedName>
        <fullName evidence="2">Guanine deaminase</fullName>
        <ecNumber evidence="2">3.5.4.3</ecNumber>
    </submittedName>
</protein>
<dbReference type="InterPro" id="IPR002125">
    <property type="entry name" value="CMP_dCMP_dom"/>
</dbReference>
<dbReference type="EC" id="3.5.4.3" evidence="2"/>
<dbReference type="SUPFAM" id="SSF53927">
    <property type="entry name" value="Cytidine deaminase-like"/>
    <property type="match status" value="1"/>
</dbReference>
<dbReference type="RefSeq" id="WP_004823170.1">
    <property type="nucleotide sequence ID" value="NZ_UGTH01000001.1"/>
</dbReference>
<name>A0A379DBS7_9FIRM</name>
<keyword evidence="2" id="KW-0378">Hydrolase</keyword>
<evidence type="ECO:0000313" key="3">
    <source>
        <dbReference type="Proteomes" id="UP000254777"/>
    </source>
</evidence>
<sequence length="182" mass="21084">MKKRFSIEYEQKENYKLTDLKEFEVRLLYRVLEICKESKEKGNHPFGCLLADKEGNILMEQGNEEVSLGGDCTAHAEALLIRKASQIYSKEEMNDFTLYNCADSCAMCTGAMYWSNLGRHVYIARESELKKYTGDDIRNPTLDLPSRVVLACGQKEFETLGPFLELEDKFFELHKGYWNHTK</sequence>
<gene>
    <name evidence="2" type="primary">guaD_1</name>
    <name evidence="2" type="ORF">NCTC11088_01252</name>
</gene>
<accession>A0A379DBS7</accession>
<dbReference type="Proteomes" id="UP000254777">
    <property type="component" value="Unassembled WGS sequence"/>
</dbReference>
<reference evidence="2 3" key="1">
    <citation type="submission" date="2018-06" db="EMBL/GenBank/DDBJ databases">
        <authorList>
            <consortium name="Pathogen Informatics"/>
            <person name="Doyle S."/>
        </authorList>
    </citation>
    <scope>NUCLEOTIDE SEQUENCE [LARGE SCALE GENOMIC DNA]</scope>
    <source>
        <strain evidence="2 3">NCTC11088</strain>
    </source>
</reference>
<evidence type="ECO:0000313" key="2">
    <source>
        <dbReference type="EMBL" id="SUB75456.1"/>
    </source>
</evidence>
<proteinExistence type="predicted"/>
<feature type="domain" description="CMP/dCMP-type deaminase" evidence="1">
    <location>
        <begin position="22"/>
        <end position="136"/>
    </location>
</feature>
<dbReference type="Gene3D" id="3.40.140.10">
    <property type="entry name" value="Cytidine Deaminase, domain 2"/>
    <property type="match status" value="1"/>
</dbReference>